<proteinExistence type="predicted"/>
<organism evidence="2 3">
    <name type="scientific">Meiothermus taiwanensis</name>
    <dbReference type="NCBI Taxonomy" id="172827"/>
    <lineage>
        <taxon>Bacteria</taxon>
        <taxon>Thermotogati</taxon>
        <taxon>Deinococcota</taxon>
        <taxon>Deinococci</taxon>
        <taxon>Thermales</taxon>
        <taxon>Thermaceae</taxon>
        <taxon>Meiothermus</taxon>
    </lineage>
</organism>
<dbReference type="PANTHER" id="PTHR43441:SF11">
    <property type="entry name" value="RIBOSOMAL-PROTEIN-SERINE ACETYLTRANSFERASE"/>
    <property type="match status" value="1"/>
</dbReference>
<evidence type="ECO:0000313" key="3">
    <source>
        <dbReference type="Proteomes" id="UP000266089"/>
    </source>
</evidence>
<sequence>MELRGPHMLLRPPRLEDTEALFALMSDPELAPYVYWNPHQSPDETYQYLESLQAKEGFFIIEAGGRPAGVIGLHLDWPNKLGETETWLGRPYWGRGINTEAKVLLFDFAFGPWDLRRIQAIAHVHNPRSQRALEKLGFQREGLLRRWRWIRGEPWDFYMYSLLPEEWMSSRPPIFY</sequence>
<dbReference type="GO" id="GO:1990189">
    <property type="term" value="F:protein N-terminal-serine acetyltransferase activity"/>
    <property type="evidence" value="ECO:0007669"/>
    <property type="project" value="TreeGrafter"/>
</dbReference>
<evidence type="ECO:0000259" key="1">
    <source>
        <dbReference type="PROSITE" id="PS51186"/>
    </source>
</evidence>
<dbReference type="PROSITE" id="PS51186">
    <property type="entry name" value="GNAT"/>
    <property type="match status" value="1"/>
</dbReference>
<dbReference type="Gene3D" id="3.40.630.30">
    <property type="match status" value="1"/>
</dbReference>
<keyword evidence="2" id="KW-0808">Transferase</keyword>
<dbReference type="OrthoDB" id="9811523at2"/>
<dbReference type="InterPro" id="IPR000182">
    <property type="entry name" value="GNAT_dom"/>
</dbReference>
<dbReference type="PANTHER" id="PTHR43441">
    <property type="entry name" value="RIBOSOMAL-PROTEIN-SERINE ACETYLTRANSFERASE"/>
    <property type="match status" value="1"/>
</dbReference>
<dbReference type="GO" id="GO:0008999">
    <property type="term" value="F:protein-N-terminal-alanine acetyltransferase activity"/>
    <property type="evidence" value="ECO:0007669"/>
    <property type="project" value="TreeGrafter"/>
</dbReference>
<dbReference type="GO" id="GO:0005737">
    <property type="term" value="C:cytoplasm"/>
    <property type="evidence" value="ECO:0007669"/>
    <property type="project" value="TreeGrafter"/>
</dbReference>
<evidence type="ECO:0000313" key="2">
    <source>
        <dbReference type="EMBL" id="RIH76938.1"/>
    </source>
</evidence>
<dbReference type="RefSeq" id="WP_027888570.1">
    <property type="nucleotide sequence ID" value="NZ_JBHSXZ010000043.1"/>
</dbReference>
<dbReference type="InterPro" id="IPR016181">
    <property type="entry name" value="Acyl_CoA_acyltransferase"/>
</dbReference>
<dbReference type="InterPro" id="IPR051908">
    <property type="entry name" value="Ribosomal_N-acetyltransferase"/>
</dbReference>
<name>A0A399DZV8_9DEIN</name>
<comment type="caution">
    <text evidence="2">The sequence shown here is derived from an EMBL/GenBank/DDBJ whole genome shotgun (WGS) entry which is preliminary data.</text>
</comment>
<dbReference type="SUPFAM" id="SSF55729">
    <property type="entry name" value="Acyl-CoA N-acyltransferases (Nat)"/>
    <property type="match status" value="1"/>
</dbReference>
<protein>
    <submittedName>
        <fullName evidence="2">Putative ribosomal N-acetyltransferase YdaF</fullName>
        <ecNumber evidence="2">2.3.1.-</ecNumber>
    </submittedName>
</protein>
<feature type="domain" description="N-acetyltransferase" evidence="1">
    <location>
        <begin position="8"/>
        <end position="164"/>
    </location>
</feature>
<dbReference type="AlphaFoldDB" id="A0A399DZV8"/>
<accession>A0A399DZV8</accession>
<dbReference type="Proteomes" id="UP000266089">
    <property type="component" value="Unassembled WGS sequence"/>
</dbReference>
<dbReference type="EMBL" id="QWKX01000034">
    <property type="protein sequence ID" value="RIH76938.1"/>
    <property type="molecule type" value="Genomic_DNA"/>
</dbReference>
<dbReference type="Pfam" id="PF13302">
    <property type="entry name" value="Acetyltransf_3"/>
    <property type="match status" value="1"/>
</dbReference>
<keyword evidence="2" id="KW-0012">Acyltransferase</keyword>
<gene>
    <name evidence="2" type="primary">ydaF_2</name>
    <name evidence="2" type="ORF">Mcate_01576</name>
</gene>
<reference evidence="2 3" key="1">
    <citation type="submission" date="2018-08" db="EMBL/GenBank/DDBJ databases">
        <title>Meiothermus cateniformans JCM 15151 genome sequencing project.</title>
        <authorList>
            <person name="Da Costa M.S."/>
            <person name="Albuquerque L."/>
            <person name="Raposo P."/>
            <person name="Froufe H.J.C."/>
            <person name="Barroso C.S."/>
            <person name="Egas C."/>
        </authorList>
    </citation>
    <scope>NUCLEOTIDE SEQUENCE [LARGE SCALE GENOMIC DNA]</scope>
    <source>
        <strain evidence="2 3">JCM 15151</strain>
    </source>
</reference>
<dbReference type="EC" id="2.3.1.-" evidence="2"/>